<dbReference type="EMBL" id="BTGU01000004">
    <property type="protein sequence ID" value="GMN33383.1"/>
    <property type="molecule type" value="Genomic_DNA"/>
</dbReference>
<keyword evidence="1" id="KW-0732">Signal</keyword>
<protein>
    <submittedName>
        <fullName evidence="2">Uncharacterized protein</fullName>
    </submittedName>
</protein>
<evidence type="ECO:0000313" key="3">
    <source>
        <dbReference type="Proteomes" id="UP001187192"/>
    </source>
</evidence>
<dbReference type="InterPro" id="IPR049306">
    <property type="entry name" value="GLV1-2"/>
</dbReference>
<comment type="caution">
    <text evidence="2">The sequence shown here is derived from an EMBL/GenBank/DDBJ whole genome shotgun (WGS) entry which is preliminary data.</text>
</comment>
<organism evidence="2 3">
    <name type="scientific">Ficus carica</name>
    <name type="common">Common fig</name>
    <dbReference type="NCBI Taxonomy" id="3494"/>
    <lineage>
        <taxon>Eukaryota</taxon>
        <taxon>Viridiplantae</taxon>
        <taxon>Streptophyta</taxon>
        <taxon>Embryophyta</taxon>
        <taxon>Tracheophyta</taxon>
        <taxon>Spermatophyta</taxon>
        <taxon>Magnoliopsida</taxon>
        <taxon>eudicotyledons</taxon>
        <taxon>Gunneridae</taxon>
        <taxon>Pentapetalae</taxon>
        <taxon>rosids</taxon>
        <taxon>fabids</taxon>
        <taxon>Rosales</taxon>
        <taxon>Moraceae</taxon>
        <taxon>Ficeae</taxon>
        <taxon>Ficus</taxon>
    </lineage>
</organism>
<evidence type="ECO:0000256" key="1">
    <source>
        <dbReference type="SAM" id="SignalP"/>
    </source>
</evidence>
<feature type="chain" id="PRO_5041723799" evidence="1">
    <location>
        <begin position="27"/>
        <end position="82"/>
    </location>
</feature>
<feature type="signal peptide" evidence="1">
    <location>
        <begin position="1"/>
        <end position="26"/>
    </location>
</feature>
<dbReference type="Proteomes" id="UP001187192">
    <property type="component" value="Unassembled WGS sequence"/>
</dbReference>
<evidence type="ECO:0000313" key="2">
    <source>
        <dbReference type="EMBL" id="GMN33383.1"/>
    </source>
</evidence>
<dbReference type="Pfam" id="PF21529">
    <property type="entry name" value="GLV1-2"/>
    <property type="match status" value="1"/>
</dbReference>
<name>A0AA88CSQ5_FICCA</name>
<gene>
    <name evidence="2" type="ORF">TIFTF001_004129</name>
</gene>
<keyword evidence="3" id="KW-1185">Reference proteome</keyword>
<accession>A0AA88CSQ5</accession>
<sequence>MSVLLYKRLVLVTFILICFFSATARGRSLGVISKGHDEEQKQKLAEKVEQEQHQEQEEVVKSANDLLTMDYTPARKKPPIHN</sequence>
<reference evidence="2" key="1">
    <citation type="submission" date="2023-07" db="EMBL/GenBank/DDBJ databases">
        <title>draft genome sequence of fig (Ficus carica).</title>
        <authorList>
            <person name="Takahashi T."/>
            <person name="Nishimura K."/>
        </authorList>
    </citation>
    <scope>NUCLEOTIDE SEQUENCE</scope>
</reference>
<dbReference type="Gramene" id="FCD_00011703-RA">
    <property type="protein sequence ID" value="FCD_00011703-RA:cds"/>
    <property type="gene ID" value="FCD_00011703"/>
</dbReference>
<proteinExistence type="predicted"/>
<dbReference type="AlphaFoldDB" id="A0AA88CSQ5"/>